<dbReference type="PANTHER" id="PTHR43072:SF8">
    <property type="entry name" value="ACYLTRANSFERASE FABY-RELATED"/>
    <property type="match status" value="1"/>
</dbReference>
<dbReference type="EMBL" id="JAMZFT010000001">
    <property type="protein sequence ID" value="MCP1334832.1"/>
    <property type="molecule type" value="Genomic_DNA"/>
</dbReference>
<accession>A0A9J6PAZ4</accession>
<dbReference type="Pfam" id="PF00583">
    <property type="entry name" value="Acetyltransf_1"/>
    <property type="match status" value="1"/>
</dbReference>
<feature type="domain" description="N-acetyltransferase" evidence="2">
    <location>
        <begin position="11"/>
        <end position="174"/>
    </location>
</feature>
<feature type="transmembrane region" description="Helical" evidence="1">
    <location>
        <begin position="60"/>
        <end position="78"/>
    </location>
</feature>
<keyword evidence="1" id="KW-1133">Transmembrane helix</keyword>
<dbReference type="RefSeq" id="WP_269330798.1">
    <property type="nucleotide sequence ID" value="NZ_JAMZFT010000001.1"/>
</dbReference>
<dbReference type="CDD" id="cd04301">
    <property type="entry name" value="NAT_SF"/>
    <property type="match status" value="1"/>
</dbReference>
<dbReference type="Gene3D" id="3.40.630.30">
    <property type="match status" value="1"/>
</dbReference>
<sequence length="185" mass="19358">MTAAPTDLPGLDIRPATAADVPGIAAIYAHHVLNGFGTFEEIPPSSDEMLGRLTTLQDGGYPWLVAAAGGAVAGYAYAGPYHRRSAYRFTVEDSIYVHPDMAGRGIGRVLLSRLVADAEARGFRQMVAVIGDSGNAGSIGLHAALGFERTGMVCAVGFKRGRWLDVVYMQRPLGAGDSAPPAGRG</sequence>
<dbReference type="PANTHER" id="PTHR43072">
    <property type="entry name" value="N-ACETYLTRANSFERASE"/>
    <property type="match status" value="1"/>
</dbReference>
<comment type="caution">
    <text evidence="3">The sequence shown here is derived from an EMBL/GenBank/DDBJ whole genome shotgun (WGS) entry which is preliminary data.</text>
</comment>
<dbReference type="SUPFAM" id="SSF55729">
    <property type="entry name" value="Acyl-CoA N-acyltransferases (Nat)"/>
    <property type="match status" value="1"/>
</dbReference>
<reference evidence="3" key="1">
    <citation type="submission" date="2022-06" db="EMBL/GenBank/DDBJ databases">
        <title>Isolation and Genomics of Futiania mangrovii gen. nov., sp. nov., a Rare and Metabolically-versatile member in the Class Alphaproteobacteria.</title>
        <authorList>
            <person name="Liu L."/>
            <person name="Huang W.-C."/>
            <person name="Pan J."/>
            <person name="Li J."/>
            <person name="Huang Y."/>
            <person name="Du H."/>
            <person name="Liu Y."/>
            <person name="Li M."/>
        </authorList>
    </citation>
    <scope>NUCLEOTIDE SEQUENCE</scope>
    <source>
        <strain evidence="3">FT118</strain>
    </source>
</reference>
<gene>
    <name evidence="3" type="ORF">NJQ99_00235</name>
</gene>
<dbReference type="InterPro" id="IPR016181">
    <property type="entry name" value="Acyl_CoA_acyltransferase"/>
</dbReference>
<evidence type="ECO:0000313" key="3">
    <source>
        <dbReference type="EMBL" id="MCP1334832.1"/>
    </source>
</evidence>
<keyword evidence="1" id="KW-0812">Transmembrane</keyword>
<evidence type="ECO:0000259" key="2">
    <source>
        <dbReference type="PROSITE" id="PS51186"/>
    </source>
</evidence>
<proteinExistence type="predicted"/>
<evidence type="ECO:0000256" key="1">
    <source>
        <dbReference type="SAM" id="Phobius"/>
    </source>
</evidence>
<protein>
    <submittedName>
        <fullName evidence="3">GNAT family N-acetyltransferase</fullName>
    </submittedName>
</protein>
<dbReference type="Proteomes" id="UP001055804">
    <property type="component" value="Unassembled WGS sequence"/>
</dbReference>
<keyword evidence="1" id="KW-0472">Membrane</keyword>
<dbReference type="GO" id="GO:0016747">
    <property type="term" value="F:acyltransferase activity, transferring groups other than amino-acyl groups"/>
    <property type="evidence" value="ECO:0007669"/>
    <property type="project" value="InterPro"/>
</dbReference>
<name>A0A9J6PAZ4_9PROT</name>
<keyword evidence="4" id="KW-1185">Reference proteome</keyword>
<dbReference type="InterPro" id="IPR000182">
    <property type="entry name" value="GNAT_dom"/>
</dbReference>
<evidence type="ECO:0000313" key="4">
    <source>
        <dbReference type="Proteomes" id="UP001055804"/>
    </source>
</evidence>
<organism evidence="3 4">
    <name type="scientific">Futiania mangrovi</name>
    <dbReference type="NCBI Taxonomy" id="2959716"/>
    <lineage>
        <taxon>Bacteria</taxon>
        <taxon>Pseudomonadati</taxon>
        <taxon>Pseudomonadota</taxon>
        <taxon>Alphaproteobacteria</taxon>
        <taxon>Futianiales</taxon>
        <taxon>Futianiaceae</taxon>
        <taxon>Futiania</taxon>
    </lineage>
</organism>
<dbReference type="AlphaFoldDB" id="A0A9J6PAZ4"/>
<dbReference type="PROSITE" id="PS51186">
    <property type="entry name" value="GNAT"/>
    <property type="match status" value="1"/>
</dbReference>